<proteinExistence type="inferred from homology"/>
<dbReference type="PANTHER" id="PTHR11527">
    <property type="entry name" value="HEAT-SHOCK PROTEIN 20 FAMILY MEMBER"/>
    <property type="match status" value="1"/>
</dbReference>
<feature type="domain" description="SHSP" evidence="4">
    <location>
        <begin position="18"/>
        <end position="129"/>
    </location>
</feature>
<name>A0A7C8BQ25_9MICO</name>
<keyword evidence="6" id="KW-1185">Reference proteome</keyword>
<dbReference type="Proteomes" id="UP000481339">
    <property type="component" value="Unassembled WGS sequence"/>
</dbReference>
<dbReference type="OrthoDB" id="5242916at2"/>
<comment type="caution">
    <text evidence="5">The sequence shown here is derived from an EMBL/GenBank/DDBJ whole genome shotgun (WGS) entry which is preliminary data.</text>
</comment>
<dbReference type="PROSITE" id="PS01031">
    <property type="entry name" value="SHSP"/>
    <property type="match status" value="1"/>
</dbReference>
<organism evidence="5 6">
    <name type="scientific">Pseudoclavibacter caeni</name>
    <dbReference type="NCBI Taxonomy" id="908846"/>
    <lineage>
        <taxon>Bacteria</taxon>
        <taxon>Bacillati</taxon>
        <taxon>Actinomycetota</taxon>
        <taxon>Actinomycetes</taxon>
        <taxon>Micrococcales</taxon>
        <taxon>Microbacteriaceae</taxon>
        <taxon>Pseudoclavibacter</taxon>
    </lineage>
</organism>
<evidence type="ECO:0000256" key="2">
    <source>
        <dbReference type="RuleBase" id="RU003616"/>
    </source>
</evidence>
<dbReference type="InterPro" id="IPR002068">
    <property type="entry name" value="A-crystallin/Hsp20_dom"/>
</dbReference>
<dbReference type="AlphaFoldDB" id="A0A7C8BQ25"/>
<feature type="region of interest" description="Disordered" evidence="3">
    <location>
        <begin position="122"/>
        <end position="157"/>
    </location>
</feature>
<evidence type="ECO:0000256" key="1">
    <source>
        <dbReference type="PROSITE-ProRule" id="PRU00285"/>
    </source>
</evidence>
<evidence type="ECO:0000259" key="4">
    <source>
        <dbReference type="PROSITE" id="PS01031"/>
    </source>
</evidence>
<dbReference type="SUPFAM" id="SSF49764">
    <property type="entry name" value="HSP20-like chaperones"/>
    <property type="match status" value="1"/>
</dbReference>
<dbReference type="EMBL" id="WBKA01000001">
    <property type="protein sequence ID" value="KAB1633784.1"/>
    <property type="molecule type" value="Genomic_DNA"/>
</dbReference>
<dbReference type="Pfam" id="PF00011">
    <property type="entry name" value="HSP20"/>
    <property type="match status" value="1"/>
</dbReference>
<feature type="compositionally biased region" description="Polar residues" evidence="3">
    <location>
        <begin position="147"/>
        <end position="157"/>
    </location>
</feature>
<dbReference type="InterPro" id="IPR008978">
    <property type="entry name" value="HSP20-like_chaperone"/>
</dbReference>
<sequence length="157" mass="17177">MAMVFDPFREVERMMTGYGVQPKGMPIDLYREGDHFVLVADIPGVDPDSIDIDLDGQQLSIRAERTAHVGEDVQWIAHERPVGSYLRQLTLGDGLDVEHISAAYEDGVLTLTIPVSEKAKPRKIQVATKSAGTAPKVVSTDAKPAEQPTQAETAEQH</sequence>
<dbReference type="Gene3D" id="2.60.40.790">
    <property type="match status" value="1"/>
</dbReference>
<dbReference type="InterPro" id="IPR031107">
    <property type="entry name" value="Small_HSP"/>
</dbReference>
<dbReference type="RefSeq" id="WP_158035621.1">
    <property type="nucleotide sequence ID" value="NZ_BAAAZV010000013.1"/>
</dbReference>
<protein>
    <submittedName>
        <fullName evidence="5">Hsp20/alpha crystallin family protein</fullName>
    </submittedName>
</protein>
<dbReference type="CDD" id="cd06464">
    <property type="entry name" value="ACD_sHsps-like"/>
    <property type="match status" value="1"/>
</dbReference>
<reference evidence="5 6" key="1">
    <citation type="submission" date="2019-09" db="EMBL/GenBank/DDBJ databases">
        <title>Phylogeny of genus Pseudoclavibacter and closely related genus.</title>
        <authorList>
            <person name="Li Y."/>
        </authorList>
    </citation>
    <scope>NUCLEOTIDE SEQUENCE [LARGE SCALE GENOMIC DNA]</scope>
    <source>
        <strain evidence="5 6">JCM 16921</strain>
    </source>
</reference>
<comment type="similarity">
    <text evidence="1 2">Belongs to the small heat shock protein (HSP20) family.</text>
</comment>
<gene>
    <name evidence="5" type="ORF">F8O02_02395</name>
</gene>
<accession>A0A7C8BQ25</accession>
<evidence type="ECO:0000313" key="6">
    <source>
        <dbReference type="Proteomes" id="UP000481339"/>
    </source>
</evidence>
<evidence type="ECO:0000313" key="5">
    <source>
        <dbReference type="EMBL" id="KAB1633784.1"/>
    </source>
</evidence>
<evidence type="ECO:0000256" key="3">
    <source>
        <dbReference type="SAM" id="MobiDB-lite"/>
    </source>
</evidence>